<dbReference type="InterPro" id="IPR005380">
    <property type="entry name" value="XS_domain"/>
</dbReference>
<dbReference type="PANTHER" id="PTHR46602:SF6">
    <property type="entry name" value="XS DOMAIN-CONTAINING PROTEIN-RELATED"/>
    <property type="match status" value="1"/>
</dbReference>
<keyword evidence="1" id="KW-0175">Coiled coil</keyword>
<name>A0AAN9E682_CROPI</name>
<feature type="region of interest" description="Disordered" evidence="2">
    <location>
        <begin position="1"/>
        <end position="88"/>
    </location>
</feature>
<gene>
    <name evidence="4" type="ORF">RIF29_41701</name>
</gene>
<dbReference type="CDD" id="cd12266">
    <property type="entry name" value="RRM_like_XS"/>
    <property type="match status" value="1"/>
</dbReference>
<feature type="coiled-coil region" evidence="1">
    <location>
        <begin position="506"/>
        <end position="541"/>
    </location>
</feature>
<protein>
    <recommendedName>
        <fullName evidence="3">XS domain-containing protein</fullName>
    </recommendedName>
</protein>
<feature type="domain" description="XS" evidence="3">
    <location>
        <begin position="224"/>
        <end position="338"/>
    </location>
</feature>
<evidence type="ECO:0000256" key="1">
    <source>
        <dbReference type="SAM" id="Coils"/>
    </source>
</evidence>
<keyword evidence="5" id="KW-1185">Reference proteome</keyword>
<dbReference type="GO" id="GO:0031047">
    <property type="term" value="P:regulatory ncRNA-mediated gene silencing"/>
    <property type="evidence" value="ECO:0007669"/>
    <property type="project" value="InterPro"/>
</dbReference>
<dbReference type="AlphaFoldDB" id="A0AAN9E682"/>
<organism evidence="4 5">
    <name type="scientific">Crotalaria pallida</name>
    <name type="common">Smooth rattlebox</name>
    <name type="synonym">Crotalaria striata</name>
    <dbReference type="NCBI Taxonomy" id="3830"/>
    <lineage>
        <taxon>Eukaryota</taxon>
        <taxon>Viridiplantae</taxon>
        <taxon>Streptophyta</taxon>
        <taxon>Embryophyta</taxon>
        <taxon>Tracheophyta</taxon>
        <taxon>Spermatophyta</taxon>
        <taxon>Magnoliopsida</taxon>
        <taxon>eudicotyledons</taxon>
        <taxon>Gunneridae</taxon>
        <taxon>Pentapetalae</taxon>
        <taxon>rosids</taxon>
        <taxon>fabids</taxon>
        <taxon>Fabales</taxon>
        <taxon>Fabaceae</taxon>
        <taxon>Papilionoideae</taxon>
        <taxon>50 kb inversion clade</taxon>
        <taxon>genistoids sensu lato</taxon>
        <taxon>core genistoids</taxon>
        <taxon>Crotalarieae</taxon>
        <taxon>Crotalaria</taxon>
    </lineage>
</organism>
<proteinExistence type="predicted"/>
<dbReference type="InterPro" id="IPR044287">
    <property type="entry name" value="SGS3"/>
</dbReference>
<dbReference type="PANTHER" id="PTHR46602">
    <property type="entry name" value="PROTEIN SUPPRESSOR OF GENE SILENCING 3"/>
    <property type="match status" value="1"/>
</dbReference>
<feature type="region of interest" description="Disordered" evidence="2">
    <location>
        <begin position="100"/>
        <end position="123"/>
    </location>
</feature>
<accession>A0AAN9E682</accession>
<sequence>MADDFPELGTVYRRGPGSKSNQLSGKEANTKLNSEKSGNSGVNSGQDGSTPRPQYSQNTSSNVAQKLATSGNGESGRANSNNLLDKSDDEIVDSESDIVFDSGDDISLDDTDSDTDEKNHEGRKKSKWFRGFFDNLNRLSNEEIASSMRQWHCPACQGGPGAIDWYHGLQPILIHSRTIKSRRAKLHRLFAETLEEECYRRRAPLTAPSEVYGMWEGLDKKVKDHEIVWPPMVVIMNTRYEQDESNKWNGMGNQELMDYFDGYAASKARHAYGPQGHRGMSVLIFETSAAGYLEAVRLHKHFREQGRDREAWNHCKKPFVPGGKRQLYGYLASREDMDIFNQHSRGKSKLKFDMRSYQEMVESKIKDINEDSQQLGYYMNKVAKVQMKSQLLEDTLCTVSEKLRLATEDNRIVRERTKEQHLQNKEEMDAQEIFFQEQIRIIEQTIAAKEDNFEKFQQTKREKVKQSCLGSSENGNDEHRLENISSFTRLHDKEMRQFEAKRDNLIKIHEEKKMALKKKLLQEQLELEKELENDLTQLMDNYTSDLSQEGKLKNGLCRRASKNIIHS</sequence>
<dbReference type="GO" id="GO:0051607">
    <property type="term" value="P:defense response to virus"/>
    <property type="evidence" value="ECO:0007669"/>
    <property type="project" value="InterPro"/>
</dbReference>
<dbReference type="EMBL" id="JAYWIO010000008">
    <property type="protein sequence ID" value="KAK7246831.1"/>
    <property type="molecule type" value="Genomic_DNA"/>
</dbReference>
<feature type="compositionally biased region" description="Polar residues" evidence="2">
    <location>
        <begin position="30"/>
        <end position="84"/>
    </location>
</feature>
<comment type="caution">
    <text evidence="4">The sequence shown here is derived from an EMBL/GenBank/DDBJ whole genome shotgun (WGS) entry which is preliminary data.</text>
</comment>
<evidence type="ECO:0000313" key="5">
    <source>
        <dbReference type="Proteomes" id="UP001372338"/>
    </source>
</evidence>
<dbReference type="Pfam" id="PF03468">
    <property type="entry name" value="XS"/>
    <property type="match status" value="1"/>
</dbReference>
<feature type="compositionally biased region" description="Acidic residues" evidence="2">
    <location>
        <begin position="100"/>
        <end position="115"/>
    </location>
</feature>
<evidence type="ECO:0000256" key="2">
    <source>
        <dbReference type="SAM" id="MobiDB-lite"/>
    </source>
</evidence>
<evidence type="ECO:0000259" key="3">
    <source>
        <dbReference type="Pfam" id="PF03468"/>
    </source>
</evidence>
<reference evidence="4 5" key="1">
    <citation type="submission" date="2024-01" db="EMBL/GenBank/DDBJ databases">
        <title>The genomes of 5 underutilized Papilionoideae crops provide insights into root nodulation and disease resistanc.</title>
        <authorList>
            <person name="Yuan L."/>
        </authorList>
    </citation>
    <scope>NUCLEOTIDE SEQUENCE [LARGE SCALE GENOMIC DNA]</scope>
    <source>
        <strain evidence="4">ZHUSHIDOU_FW_LH</strain>
        <tissue evidence="4">Leaf</tissue>
    </source>
</reference>
<dbReference type="Gene3D" id="3.30.70.2890">
    <property type="entry name" value="XS domain"/>
    <property type="match status" value="1"/>
</dbReference>
<evidence type="ECO:0000313" key="4">
    <source>
        <dbReference type="EMBL" id="KAK7246831.1"/>
    </source>
</evidence>
<dbReference type="InterPro" id="IPR038588">
    <property type="entry name" value="XS_domain_sf"/>
</dbReference>
<dbReference type="Proteomes" id="UP001372338">
    <property type="component" value="Unassembled WGS sequence"/>
</dbReference>